<reference evidence="1 2" key="1">
    <citation type="submission" date="2015-09" db="EMBL/GenBank/DDBJ databases">
        <title>Draft genome of the parasitic nematode Teladorsagia circumcincta isolate WARC Sus (inbred).</title>
        <authorList>
            <person name="Mitreva M."/>
        </authorList>
    </citation>
    <scope>NUCLEOTIDE SEQUENCE [LARGE SCALE GENOMIC DNA]</scope>
    <source>
        <strain evidence="1 2">S</strain>
    </source>
</reference>
<name>A0A2G9U4Y4_TELCI</name>
<dbReference type="EMBL" id="KZ349090">
    <property type="protein sequence ID" value="PIO65331.1"/>
    <property type="molecule type" value="Genomic_DNA"/>
</dbReference>
<protein>
    <submittedName>
        <fullName evidence="1">Uncharacterized protein</fullName>
    </submittedName>
</protein>
<sequence length="187" mass="21211">MTVLAFTWGILMKTMDELTSMGVQLTFEEERWRPYVLESDSALTRLVEELSDVGLNIDWTVAADSRAAVLLSPHAIHFARVAHSLARDLGPLRRSPARPSCDRCTNELWNEYLRHLSSSICDSTVYAYTATFVLTQVLPLCESTLYQDDEQNDVLTRLLADNYPKLVPYAKDSEDEAVEEEEEVAHI</sequence>
<dbReference type="AlphaFoldDB" id="A0A2G9U4Y4"/>
<accession>A0A2G9U4Y4</accession>
<dbReference type="Proteomes" id="UP000230423">
    <property type="component" value="Unassembled WGS sequence"/>
</dbReference>
<evidence type="ECO:0000313" key="2">
    <source>
        <dbReference type="Proteomes" id="UP000230423"/>
    </source>
</evidence>
<proteinExistence type="predicted"/>
<keyword evidence="2" id="KW-1185">Reference proteome</keyword>
<organism evidence="1 2">
    <name type="scientific">Teladorsagia circumcincta</name>
    <name type="common">Brown stomach worm</name>
    <name type="synonym">Ostertagia circumcincta</name>
    <dbReference type="NCBI Taxonomy" id="45464"/>
    <lineage>
        <taxon>Eukaryota</taxon>
        <taxon>Metazoa</taxon>
        <taxon>Ecdysozoa</taxon>
        <taxon>Nematoda</taxon>
        <taxon>Chromadorea</taxon>
        <taxon>Rhabditida</taxon>
        <taxon>Rhabditina</taxon>
        <taxon>Rhabditomorpha</taxon>
        <taxon>Strongyloidea</taxon>
        <taxon>Trichostrongylidae</taxon>
        <taxon>Teladorsagia</taxon>
    </lineage>
</organism>
<evidence type="ECO:0000313" key="1">
    <source>
        <dbReference type="EMBL" id="PIO65331.1"/>
    </source>
</evidence>
<gene>
    <name evidence="1" type="ORF">TELCIR_13001</name>
</gene>
<dbReference type="OrthoDB" id="642193at2759"/>